<proteinExistence type="predicted"/>
<dbReference type="AlphaFoldDB" id="A0A0L7LEA6"/>
<comment type="caution">
    <text evidence="3">The sequence shown here is derived from an EMBL/GenBank/DDBJ whole genome shotgun (WGS) entry which is preliminary data.</text>
</comment>
<name>A0A0L7LEA6_OPEBR</name>
<keyword evidence="2" id="KW-0732">Signal</keyword>
<dbReference type="Pfam" id="PF16009">
    <property type="entry name" value="DUF4779"/>
    <property type="match status" value="1"/>
</dbReference>
<protein>
    <submittedName>
        <fullName evidence="3">Uncharacterized protein</fullName>
    </submittedName>
</protein>
<sequence>MQNLCLLITLAVYLTVEAAPAGLGSLEFDKLDTDLADLKYEVEEEDLDDFSKLLDEADKTSGGIQVKTDVDTSGYKTKTASNKGSKSKHNIEDLKKFYKTAGVQDRGAYDDDEVYAQAEGYTGTAVGVKGNEDRKYRKGSKTRGFHRVHHKDEYKKDKVFYEDDETSGVINKVGAKGLGYKLKAGAGFNKGHFHHDRQKGVFGKRGYSDKGFSDKEFSDYADSQGFDGTFSN</sequence>
<dbReference type="Proteomes" id="UP000037510">
    <property type="component" value="Unassembled WGS sequence"/>
</dbReference>
<feature type="signal peptide" evidence="2">
    <location>
        <begin position="1"/>
        <end position="18"/>
    </location>
</feature>
<evidence type="ECO:0000313" key="3">
    <source>
        <dbReference type="EMBL" id="KOB73699.1"/>
    </source>
</evidence>
<reference evidence="3 4" key="1">
    <citation type="journal article" date="2015" name="Genome Biol. Evol.">
        <title>The genome of winter moth (Operophtera brumata) provides a genomic perspective on sexual dimorphism and phenology.</title>
        <authorList>
            <person name="Derks M.F."/>
            <person name="Smit S."/>
            <person name="Salis L."/>
            <person name="Schijlen E."/>
            <person name="Bossers A."/>
            <person name="Mateman C."/>
            <person name="Pijl A.S."/>
            <person name="de Ridder D."/>
            <person name="Groenen M.A."/>
            <person name="Visser M.E."/>
            <person name="Megens H.J."/>
        </authorList>
    </citation>
    <scope>NUCLEOTIDE SEQUENCE [LARGE SCALE GENOMIC DNA]</scope>
    <source>
        <strain evidence="3">WM2013NL</strain>
        <tissue evidence="3">Head and thorax</tissue>
    </source>
</reference>
<keyword evidence="4" id="KW-1185">Reference proteome</keyword>
<accession>A0A0L7LEA6</accession>
<dbReference type="InterPro" id="IPR031959">
    <property type="entry name" value="DUF4779"/>
</dbReference>
<evidence type="ECO:0000256" key="2">
    <source>
        <dbReference type="SAM" id="SignalP"/>
    </source>
</evidence>
<dbReference type="EMBL" id="JTDY01001508">
    <property type="protein sequence ID" value="KOB73699.1"/>
    <property type="molecule type" value="Genomic_DNA"/>
</dbReference>
<feature type="region of interest" description="Disordered" evidence="1">
    <location>
        <begin position="212"/>
        <end position="232"/>
    </location>
</feature>
<feature type="chain" id="PRO_5005573259" evidence="2">
    <location>
        <begin position="19"/>
        <end position="232"/>
    </location>
</feature>
<organism evidence="3 4">
    <name type="scientific">Operophtera brumata</name>
    <name type="common">Winter moth</name>
    <name type="synonym">Phalaena brumata</name>
    <dbReference type="NCBI Taxonomy" id="104452"/>
    <lineage>
        <taxon>Eukaryota</taxon>
        <taxon>Metazoa</taxon>
        <taxon>Ecdysozoa</taxon>
        <taxon>Arthropoda</taxon>
        <taxon>Hexapoda</taxon>
        <taxon>Insecta</taxon>
        <taxon>Pterygota</taxon>
        <taxon>Neoptera</taxon>
        <taxon>Endopterygota</taxon>
        <taxon>Lepidoptera</taxon>
        <taxon>Glossata</taxon>
        <taxon>Ditrysia</taxon>
        <taxon>Geometroidea</taxon>
        <taxon>Geometridae</taxon>
        <taxon>Larentiinae</taxon>
        <taxon>Operophtera</taxon>
    </lineage>
</organism>
<evidence type="ECO:0000313" key="4">
    <source>
        <dbReference type="Proteomes" id="UP000037510"/>
    </source>
</evidence>
<evidence type="ECO:0000256" key="1">
    <source>
        <dbReference type="SAM" id="MobiDB-lite"/>
    </source>
</evidence>
<gene>
    <name evidence="3" type="ORF">OBRU01_10274</name>
</gene>